<accession>Q73KW8</accession>
<reference evidence="1 2" key="1">
    <citation type="journal article" date="2004" name="Proc. Natl. Acad. Sci. U.S.A.">
        <title>Comparison of the genome of the oral pathogen Treponema denticola with other spirochete genomes.</title>
        <authorList>
            <person name="Seshadri R."/>
            <person name="Myers G.S."/>
            <person name="Tettelin H."/>
            <person name="Eisen J.A."/>
            <person name="Heidelberg J.F."/>
            <person name="Dodson R.J."/>
            <person name="Davidsen T.M."/>
            <person name="DeBoy R.T."/>
            <person name="Fouts D.E."/>
            <person name="Haft D.H."/>
            <person name="Selengut J."/>
            <person name="Ren Q."/>
            <person name="Brinkac L.M."/>
            <person name="Madupu R."/>
            <person name="Kolonay J."/>
            <person name="Durkin S.A."/>
            <person name="Daugherty S.C."/>
            <person name="Shetty J."/>
            <person name="Shvartsbeyn A."/>
            <person name="Gebregeorgis E."/>
            <person name="Geer K."/>
            <person name="Tsegaye G."/>
            <person name="Malek J."/>
            <person name="Ayodeji B."/>
            <person name="Shatsman S."/>
            <person name="McLeod M.P."/>
            <person name="Smajs D."/>
            <person name="Howell J.K."/>
            <person name="Pal S."/>
            <person name="Amin A."/>
            <person name="Vashisth P."/>
            <person name="McNeill T.Z."/>
            <person name="Xiang Q."/>
            <person name="Sodergren E."/>
            <person name="Baca E."/>
            <person name="Weinstock G.M."/>
            <person name="Norris S.J."/>
            <person name="Fraser C.M."/>
            <person name="Paulsen I.T."/>
        </authorList>
    </citation>
    <scope>NUCLEOTIDE SEQUENCE [LARGE SCALE GENOMIC DNA]</scope>
    <source>
        <strain evidence="2">ATCC 35405 / DSM 14222 / CIP 103919 / JCM 8153 / KCTC 15104</strain>
    </source>
</reference>
<organism evidence="1 2">
    <name type="scientific">Treponema denticola (strain ATCC 35405 / DSM 14222 / CIP 103919 / JCM 8153 / KCTC 15104)</name>
    <dbReference type="NCBI Taxonomy" id="243275"/>
    <lineage>
        <taxon>Bacteria</taxon>
        <taxon>Pseudomonadati</taxon>
        <taxon>Spirochaetota</taxon>
        <taxon>Spirochaetia</taxon>
        <taxon>Spirochaetales</taxon>
        <taxon>Treponemataceae</taxon>
        <taxon>Treponema</taxon>
    </lineage>
</organism>
<dbReference type="KEGG" id="tde:TDE_2099"/>
<dbReference type="PATRIC" id="fig|243275.7.peg.1982"/>
<dbReference type="AlphaFoldDB" id="Q73KW8"/>
<dbReference type="PaxDb" id="243275-TDE_2099"/>
<dbReference type="HOGENOM" id="CLU_3298099_0_0_12"/>
<dbReference type="STRING" id="243275.TDE_2099"/>
<dbReference type="Proteomes" id="UP000008212">
    <property type="component" value="Chromosome"/>
</dbReference>
<gene>
    <name evidence="1" type="ordered locus">TDE_2099</name>
</gene>
<name>Q73KW8_TREDE</name>
<protein>
    <submittedName>
        <fullName evidence="1">Uncharacterized protein</fullName>
    </submittedName>
</protein>
<keyword evidence="2" id="KW-1185">Reference proteome</keyword>
<evidence type="ECO:0000313" key="1">
    <source>
        <dbReference type="EMBL" id="AAS12619.1"/>
    </source>
</evidence>
<sequence>MLHIKLHDKLFKRENFFPFHNYCMKSLQQIVKILKKIKFY</sequence>
<evidence type="ECO:0000313" key="2">
    <source>
        <dbReference type="Proteomes" id="UP000008212"/>
    </source>
</evidence>
<dbReference type="EMBL" id="AE017226">
    <property type="protein sequence ID" value="AAS12619.1"/>
    <property type="molecule type" value="Genomic_DNA"/>
</dbReference>
<proteinExistence type="predicted"/>